<protein>
    <submittedName>
        <fullName evidence="1">Uncharacterized protein</fullName>
    </submittedName>
</protein>
<dbReference type="OMA" id="YHPTLNE"/>
<sequence length="286" mass="33616">MKSIYQDMLNRAYNTLFHPSVQWFRILTPGYNIFRYPAPASEQINHVEHDFKTPYRDSKYYVRHDEPVIERVAKVTFTDPLNETPTEKLVRLKLLTKDQVNNQEAIQAATQQYEQKYGLPLSQKVYSNQVGGGDALQDFFQGENIREVMASFVRQQWEEVNENALEDLNNTNLDDDYHPNLNEKVGFNLQENDPLFRQLIVDLHTVVKNIGEKTKQEGHLTFFRGDPNYWHVLDNSFPVESIRLIQNTLGDEISQLDPKALQKQQNREDYHIEHKVQVPIENKYYS</sequence>
<keyword evidence="2" id="KW-1185">Reference proteome</keyword>
<gene>
    <name evidence="1" type="ORF">PPRIM_AZ9-3.1.T0230041</name>
</gene>
<comment type="caution">
    <text evidence="1">The sequence shown here is derived from an EMBL/GenBank/DDBJ whole genome shotgun (WGS) entry which is preliminary data.</text>
</comment>
<dbReference type="AlphaFoldDB" id="A0A8S1KVW5"/>
<organism evidence="1 2">
    <name type="scientific">Paramecium primaurelia</name>
    <dbReference type="NCBI Taxonomy" id="5886"/>
    <lineage>
        <taxon>Eukaryota</taxon>
        <taxon>Sar</taxon>
        <taxon>Alveolata</taxon>
        <taxon>Ciliophora</taxon>
        <taxon>Intramacronucleata</taxon>
        <taxon>Oligohymenophorea</taxon>
        <taxon>Peniculida</taxon>
        <taxon>Parameciidae</taxon>
        <taxon>Paramecium</taxon>
    </lineage>
</organism>
<reference evidence="1" key="1">
    <citation type="submission" date="2021-01" db="EMBL/GenBank/DDBJ databases">
        <authorList>
            <consortium name="Genoscope - CEA"/>
            <person name="William W."/>
        </authorList>
    </citation>
    <scope>NUCLEOTIDE SEQUENCE</scope>
</reference>
<name>A0A8S1KVW5_PARPR</name>
<evidence type="ECO:0000313" key="1">
    <source>
        <dbReference type="EMBL" id="CAD8055164.1"/>
    </source>
</evidence>
<proteinExistence type="predicted"/>
<dbReference type="EMBL" id="CAJJDM010000021">
    <property type="protein sequence ID" value="CAD8055164.1"/>
    <property type="molecule type" value="Genomic_DNA"/>
</dbReference>
<dbReference type="Proteomes" id="UP000688137">
    <property type="component" value="Unassembled WGS sequence"/>
</dbReference>
<evidence type="ECO:0000313" key="2">
    <source>
        <dbReference type="Proteomes" id="UP000688137"/>
    </source>
</evidence>
<accession>A0A8S1KVW5</accession>